<reference evidence="2 3" key="1">
    <citation type="submission" date="2020-05" db="EMBL/GenBank/DDBJ databases">
        <title>Distinct polysaccharide utilization as determinants for interspecies competition between intestinal Prevotella spp.</title>
        <authorList>
            <person name="Galvez E.J.C."/>
            <person name="Iljazovic A."/>
            <person name="Strowig T."/>
        </authorList>
    </citation>
    <scope>NUCLEOTIDE SEQUENCE [LARGE SCALE GENOMIC DNA]</scope>
    <source>
        <strain evidence="2 3">PROD</strain>
    </source>
</reference>
<name>A0ABX2AWS1_9BACT</name>
<protein>
    <submittedName>
        <fullName evidence="2">Glycosyltransferase</fullName>
    </submittedName>
</protein>
<accession>A0ABX2AWS1</accession>
<organism evidence="2 3">
    <name type="scientific">Xylanibacter rodentium</name>
    <dbReference type="NCBI Taxonomy" id="2736289"/>
    <lineage>
        <taxon>Bacteria</taxon>
        <taxon>Pseudomonadati</taxon>
        <taxon>Bacteroidota</taxon>
        <taxon>Bacteroidia</taxon>
        <taxon>Bacteroidales</taxon>
        <taxon>Prevotellaceae</taxon>
        <taxon>Xylanibacter</taxon>
    </lineage>
</organism>
<dbReference type="EMBL" id="JABKKE010000014">
    <property type="protein sequence ID" value="NPE14541.1"/>
    <property type="molecule type" value="Genomic_DNA"/>
</dbReference>
<dbReference type="PANTHER" id="PTHR12526">
    <property type="entry name" value="GLYCOSYLTRANSFERASE"/>
    <property type="match status" value="1"/>
</dbReference>
<dbReference type="RefSeq" id="WP_172177665.1">
    <property type="nucleotide sequence ID" value="NZ_CASGIA010000039.1"/>
</dbReference>
<feature type="domain" description="Glycosyl transferase family 1" evidence="1">
    <location>
        <begin position="227"/>
        <end position="327"/>
    </location>
</feature>
<sequence>MKVYFYHTQDIQRIMREWGEGRFPGHYLYGATQLGDHGIDVVFHRYRPLLLSRWRLILYNTWQILTCREHFDAIYATHYRGIEIIIFLRAIGLFRRPIVIWHHQPMVTAANRLRRSVSRLFYRGIDHMFFFSEKLIGDSLASPNARPERMHLGHWGPDIDFFKRLQREHPAGRHYGFISTGKERRDMPTLVKAFNDTGAPLAIYLPESNDISYRRLFDRLDVKDNIQVNFVSGMIPYELSQKVNRASCVVICCKETKYTVGLTTIVEALGLGLPVICSRNPQFPIDVDKEGCGISVPYYDVEGWRQAIAYIMEHPDEAARMGRRAREIAETRYNDTICAREAAEVLRNLGYRKNA</sequence>
<evidence type="ECO:0000313" key="3">
    <source>
        <dbReference type="Proteomes" id="UP001193734"/>
    </source>
</evidence>
<gene>
    <name evidence="2" type="ORF">HPS55_09440</name>
</gene>
<evidence type="ECO:0000313" key="2">
    <source>
        <dbReference type="EMBL" id="NPE14541.1"/>
    </source>
</evidence>
<dbReference type="Proteomes" id="UP001193734">
    <property type="component" value="Unassembled WGS sequence"/>
</dbReference>
<keyword evidence="3" id="KW-1185">Reference proteome</keyword>
<dbReference type="Gene3D" id="3.40.50.2000">
    <property type="entry name" value="Glycogen Phosphorylase B"/>
    <property type="match status" value="2"/>
</dbReference>
<dbReference type="SUPFAM" id="SSF53756">
    <property type="entry name" value="UDP-Glycosyltransferase/glycogen phosphorylase"/>
    <property type="match status" value="1"/>
</dbReference>
<proteinExistence type="predicted"/>
<dbReference type="Pfam" id="PF00534">
    <property type="entry name" value="Glycos_transf_1"/>
    <property type="match status" value="1"/>
</dbReference>
<comment type="caution">
    <text evidence="2">The sequence shown here is derived from an EMBL/GenBank/DDBJ whole genome shotgun (WGS) entry which is preliminary data.</text>
</comment>
<dbReference type="InterPro" id="IPR001296">
    <property type="entry name" value="Glyco_trans_1"/>
</dbReference>
<dbReference type="GeneID" id="82157985"/>
<evidence type="ECO:0000259" key="1">
    <source>
        <dbReference type="Pfam" id="PF00534"/>
    </source>
</evidence>